<dbReference type="PANTHER" id="PTHR44846">
    <property type="entry name" value="MANNOSYL-D-GLYCERATE TRANSPORT/METABOLISM SYSTEM REPRESSOR MNGR-RELATED"/>
    <property type="match status" value="1"/>
</dbReference>
<dbReference type="CDD" id="cd07377">
    <property type="entry name" value="WHTH_GntR"/>
    <property type="match status" value="1"/>
</dbReference>
<keyword evidence="3" id="KW-0804">Transcription</keyword>
<dbReference type="PROSITE" id="PS50949">
    <property type="entry name" value="HTH_GNTR"/>
    <property type="match status" value="1"/>
</dbReference>
<keyword evidence="6" id="KW-1185">Reference proteome</keyword>
<organism evidence="5 6">
    <name type="scientific">Petrotoga mexicana DSM 14811</name>
    <dbReference type="NCBI Taxonomy" id="1122954"/>
    <lineage>
        <taxon>Bacteria</taxon>
        <taxon>Thermotogati</taxon>
        <taxon>Thermotogota</taxon>
        <taxon>Thermotogae</taxon>
        <taxon>Petrotogales</taxon>
        <taxon>Petrotogaceae</taxon>
        <taxon>Petrotoga</taxon>
    </lineage>
</organism>
<dbReference type="Pfam" id="PF00392">
    <property type="entry name" value="GntR"/>
    <property type="match status" value="1"/>
</dbReference>
<dbReference type="InterPro" id="IPR011663">
    <property type="entry name" value="UTRA"/>
</dbReference>
<proteinExistence type="predicted"/>
<dbReference type="PANTHER" id="PTHR44846:SF17">
    <property type="entry name" value="GNTR-FAMILY TRANSCRIPTIONAL REGULATOR"/>
    <property type="match status" value="1"/>
</dbReference>
<dbReference type="GO" id="GO:0003700">
    <property type="term" value="F:DNA-binding transcription factor activity"/>
    <property type="evidence" value="ECO:0007669"/>
    <property type="project" value="InterPro"/>
</dbReference>
<reference evidence="5 6" key="1">
    <citation type="submission" date="2013-12" db="EMBL/GenBank/DDBJ databases">
        <title>Comparative genomics of Petrotoga isolates.</title>
        <authorList>
            <person name="Nesbo C.L."/>
            <person name="Charchuk R."/>
            <person name="Chow K."/>
        </authorList>
    </citation>
    <scope>NUCLEOTIDE SEQUENCE [LARGE SCALE GENOMIC DNA]</scope>
    <source>
        <strain evidence="5 6">DSM 14811</strain>
    </source>
</reference>
<dbReference type="SUPFAM" id="SSF46785">
    <property type="entry name" value="Winged helix' DNA-binding domain"/>
    <property type="match status" value="1"/>
</dbReference>
<feature type="domain" description="HTH gntR-type" evidence="4">
    <location>
        <begin position="7"/>
        <end position="73"/>
    </location>
</feature>
<evidence type="ECO:0000256" key="1">
    <source>
        <dbReference type="ARBA" id="ARBA00023015"/>
    </source>
</evidence>
<evidence type="ECO:0000259" key="4">
    <source>
        <dbReference type="PROSITE" id="PS50949"/>
    </source>
</evidence>
<evidence type="ECO:0000256" key="3">
    <source>
        <dbReference type="ARBA" id="ARBA00023163"/>
    </source>
</evidence>
<dbReference type="GO" id="GO:0045892">
    <property type="term" value="P:negative regulation of DNA-templated transcription"/>
    <property type="evidence" value="ECO:0007669"/>
    <property type="project" value="TreeGrafter"/>
</dbReference>
<evidence type="ECO:0000256" key="2">
    <source>
        <dbReference type="ARBA" id="ARBA00023125"/>
    </source>
</evidence>
<dbReference type="InterPro" id="IPR028978">
    <property type="entry name" value="Chorismate_lyase_/UTRA_dom_sf"/>
</dbReference>
<dbReference type="RefSeq" id="WP_103077520.1">
    <property type="nucleotide sequence ID" value="NZ_AZRN01000033.1"/>
</dbReference>
<evidence type="ECO:0000313" key="5">
    <source>
        <dbReference type="EMBL" id="PNR98703.1"/>
    </source>
</evidence>
<accession>A0A2K1P7D2</accession>
<dbReference type="PRINTS" id="PR00035">
    <property type="entry name" value="HTHGNTR"/>
</dbReference>
<dbReference type="EMBL" id="AZRN01000033">
    <property type="protein sequence ID" value="PNR98703.1"/>
    <property type="molecule type" value="Genomic_DNA"/>
</dbReference>
<gene>
    <name evidence="5" type="ORF">X927_08115</name>
</gene>
<dbReference type="SMART" id="SM00345">
    <property type="entry name" value="HTH_GNTR"/>
    <property type="match status" value="1"/>
</dbReference>
<evidence type="ECO:0000313" key="6">
    <source>
        <dbReference type="Proteomes" id="UP000236604"/>
    </source>
</evidence>
<dbReference type="Gene3D" id="1.10.10.10">
    <property type="entry name" value="Winged helix-like DNA-binding domain superfamily/Winged helix DNA-binding domain"/>
    <property type="match status" value="1"/>
</dbReference>
<dbReference type="SMART" id="SM00866">
    <property type="entry name" value="UTRA"/>
    <property type="match status" value="1"/>
</dbReference>
<keyword evidence="2" id="KW-0238">DNA-binding</keyword>
<dbReference type="Proteomes" id="UP000236604">
    <property type="component" value="Unassembled WGS sequence"/>
</dbReference>
<dbReference type="GO" id="GO:0003677">
    <property type="term" value="F:DNA binding"/>
    <property type="evidence" value="ECO:0007669"/>
    <property type="project" value="UniProtKB-KW"/>
</dbReference>
<dbReference type="Pfam" id="PF07702">
    <property type="entry name" value="UTRA"/>
    <property type="match status" value="1"/>
</dbReference>
<dbReference type="InterPro" id="IPR000524">
    <property type="entry name" value="Tscrpt_reg_HTH_GntR"/>
</dbReference>
<dbReference type="InterPro" id="IPR050679">
    <property type="entry name" value="Bact_HTH_transcr_reg"/>
</dbReference>
<name>A0A2K1P7D2_9BACT</name>
<dbReference type="AlphaFoldDB" id="A0A2K1P7D2"/>
<dbReference type="Gene3D" id="3.40.1410.10">
    <property type="entry name" value="Chorismate lyase-like"/>
    <property type="match status" value="1"/>
</dbReference>
<comment type="caution">
    <text evidence="5">The sequence shown here is derived from an EMBL/GenBank/DDBJ whole genome shotgun (WGS) entry which is preliminary data.</text>
</comment>
<dbReference type="InterPro" id="IPR036390">
    <property type="entry name" value="WH_DNA-bd_sf"/>
</dbReference>
<protein>
    <recommendedName>
        <fullName evidence="4">HTH gntR-type domain-containing protein</fullName>
    </recommendedName>
</protein>
<sequence length="249" mass="28183">MISKAGRSLYKEILNELRTKITKLPEGYKLPSQQELCENLGVSRTLIREVLVSLEREGLIIRKQGLGTFVVKKEGIVQTGLDYLRGVSTIISTSGKVPDLILNEFEEVAASPSLSKKLEIAPKDPLIKIKRVYTADGFPVIYSETYMVINRIPGGKDAIISVLKDENSKNEEIFSYLDKYFMRPIKHAIAEIEAIDADKKLANLLKIPEKKAITLLLEVHYDENNIPLLQSMDYINTSIFKLSVFRRKI</sequence>
<dbReference type="SUPFAM" id="SSF64288">
    <property type="entry name" value="Chorismate lyase-like"/>
    <property type="match status" value="1"/>
</dbReference>
<dbReference type="InterPro" id="IPR036388">
    <property type="entry name" value="WH-like_DNA-bd_sf"/>
</dbReference>
<keyword evidence="1" id="KW-0805">Transcription regulation</keyword>